<dbReference type="EMBL" id="OX596104">
    <property type="protein sequence ID" value="CAN0039139.1"/>
    <property type="molecule type" value="Genomic_DNA"/>
</dbReference>
<reference evidence="1" key="1">
    <citation type="submission" date="2023-05" db="EMBL/GenBank/DDBJ databases">
        <authorList>
            <consortium name="ELIXIR-Norway"/>
        </authorList>
    </citation>
    <scope>NUCLEOTIDE SEQUENCE</scope>
</reference>
<proteinExistence type="predicted"/>
<evidence type="ECO:0000313" key="2">
    <source>
        <dbReference type="Proteomes" id="UP001162501"/>
    </source>
</evidence>
<protein>
    <submittedName>
        <fullName evidence="1">Uncharacterized protein</fullName>
    </submittedName>
</protein>
<gene>
    <name evidence="1" type="ORF">MRATA1EN22A_LOCUS11132</name>
</gene>
<reference evidence="1" key="2">
    <citation type="submission" date="2025-03" db="EMBL/GenBank/DDBJ databases">
        <authorList>
            <consortium name="ELIXIR-Norway"/>
            <consortium name="Elixir Norway"/>
        </authorList>
    </citation>
    <scope>NUCLEOTIDE SEQUENCE</scope>
</reference>
<sequence>MGQGEQSTRRIHDPWWGVGGGGQEGVGGGGGSRPTVAERMAGELGLRKAGLSSSEVKQTALAVHPGSRSPSGKLRPLLHQTLLRALQPRAEAAAREGLRLPVPADSQLIGP</sequence>
<name>A0AC59YWQ0_RANTA</name>
<accession>A0AC59YWQ0</accession>
<evidence type="ECO:0000313" key="1">
    <source>
        <dbReference type="EMBL" id="CAN0039139.1"/>
    </source>
</evidence>
<dbReference type="Proteomes" id="UP001162501">
    <property type="component" value="Chromosome 20"/>
</dbReference>
<organism evidence="1 2">
    <name type="scientific">Rangifer tarandus platyrhynchus</name>
    <name type="common">Svalbard reindeer</name>
    <dbReference type="NCBI Taxonomy" id="3082113"/>
    <lineage>
        <taxon>Eukaryota</taxon>
        <taxon>Metazoa</taxon>
        <taxon>Chordata</taxon>
        <taxon>Craniata</taxon>
        <taxon>Vertebrata</taxon>
        <taxon>Euteleostomi</taxon>
        <taxon>Mammalia</taxon>
        <taxon>Eutheria</taxon>
        <taxon>Laurasiatheria</taxon>
        <taxon>Artiodactyla</taxon>
        <taxon>Ruminantia</taxon>
        <taxon>Pecora</taxon>
        <taxon>Cervidae</taxon>
        <taxon>Odocoileinae</taxon>
        <taxon>Rangifer</taxon>
    </lineage>
</organism>